<feature type="compositionally biased region" description="Basic and acidic residues" evidence="1">
    <location>
        <begin position="71"/>
        <end position="88"/>
    </location>
</feature>
<sequence>MHTTHNKKGGFVLITNAHNTHNAQGGGRRPWRDRGRMALLAWTAGDGGAPPGGRLKLCGRTGGTASRRGQRLGEHLTRTASRDSEPRRDKRHRRSERRGMKTRWRLLETRRRRRKEREGERDSFLDCDLKRVLELGNSIEGRGIISKLQNIDVRHT</sequence>
<dbReference type="Proteomes" id="UP001420932">
    <property type="component" value="Unassembled WGS sequence"/>
</dbReference>
<dbReference type="AlphaFoldDB" id="A0AAP0JY41"/>
<protein>
    <submittedName>
        <fullName evidence="2">Uncharacterized protein</fullName>
    </submittedName>
</protein>
<dbReference type="EMBL" id="JBBNAF010000005">
    <property type="protein sequence ID" value="KAK9142326.1"/>
    <property type="molecule type" value="Genomic_DNA"/>
</dbReference>
<evidence type="ECO:0000256" key="1">
    <source>
        <dbReference type="SAM" id="MobiDB-lite"/>
    </source>
</evidence>
<feature type="compositionally biased region" description="Basic residues" evidence="1">
    <location>
        <begin position="89"/>
        <end position="101"/>
    </location>
</feature>
<gene>
    <name evidence="2" type="ORF">Syun_011726</name>
</gene>
<proteinExistence type="predicted"/>
<evidence type="ECO:0000313" key="2">
    <source>
        <dbReference type="EMBL" id="KAK9142326.1"/>
    </source>
</evidence>
<reference evidence="2 3" key="1">
    <citation type="submission" date="2024-01" db="EMBL/GenBank/DDBJ databases">
        <title>Genome assemblies of Stephania.</title>
        <authorList>
            <person name="Yang L."/>
        </authorList>
    </citation>
    <scope>NUCLEOTIDE SEQUENCE [LARGE SCALE GENOMIC DNA]</scope>
    <source>
        <strain evidence="2">YNDBR</strain>
        <tissue evidence="2">Leaf</tissue>
    </source>
</reference>
<feature type="region of interest" description="Disordered" evidence="1">
    <location>
        <begin position="43"/>
        <end position="101"/>
    </location>
</feature>
<organism evidence="2 3">
    <name type="scientific">Stephania yunnanensis</name>
    <dbReference type="NCBI Taxonomy" id="152371"/>
    <lineage>
        <taxon>Eukaryota</taxon>
        <taxon>Viridiplantae</taxon>
        <taxon>Streptophyta</taxon>
        <taxon>Embryophyta</taxon>
        <taxon>Tracheophyta</taxon>
        <taxon>Spermatophyta</taxon>
        <taxon>Magnoliopsida</taxon>
        <taxon>Ranunculales</taxon>
        <taxon>Menispermaceae</taxon>
        <taxon>Menispermoideae</taxon>
        <taxon>Cissampelideae</taxon>
        <taxon>Stephania</taxon>
    </lineage>
</organism>
<evidence type="ECO:0000313" key="3">
    <source>
        <dbReference type="Proteomes" id="UP001420932"/>
    </source>
</evidence>
<keyword evidence="3" id="KW-1185">Reference proteome</keyword>
<comment type="caution">
    <text evidence="2">The sequence shown here is derived from an EMBL/GenBank/DDBJ whole genome shotgun (WGS) entry which is preliminary data.</text>
</comment>
<name>A0AAP0JY41_9MAGN</name>
<accession>A0AAP0JY41</accession>